<reference evidence="8" key="1">
    <citation type="submission" date="2014-09" db="EMBL/GenBank/DDBJ databases">
        <title>Genome sequence of the luminous mushroom Mycena chlorophos for searching fungal bioluminescence genes.</title>
        <authorList>
            <person name="Tanaka Y."/>
            <person name="Kasuga D."/>
            <person name="Oba Y."/>
            <person name="Hase S."/>
            <person name="Sato K."/>
            <person name="Oba Y."/>
            <person name="Sakakibara Y."/>
        </authorList>
    </citation>
    <scope>NUCLEOTIDE SEQUENCE</scope>
</reference>
<proteinExistence type="predicted"/>
<organism evidence="8 9">
    <name type="scientific">Mycena chlorophos</name>
    <name type="common">Agaric fungus</name>
    <name type="synonym">Agaricus chlorophos</name>
    <dbReference type="NCBI Taxonomy" id="658473"/>
    <lineage>
        <taxon>Eukaryota</taxon>
        <taxon>Fungi</taxon>
        <taxon>Dikarya</taxon>
        <taxon>Basidiomycota</taxon>
        <taxon>Agaricomycotina</taxon>
        <taxon>Agaricomycetes</taxon>
        <taxon>Agaricomycetidae</taxon>
        <taxon>Agaricales</taxon>
        <taxon>Marasmiineae</taxon>
        <taxon>Mycenaceae</taxon>
        <taxon>Mycena</taxon>
    </lineage>
</organism>
<evidence type="ECO:0000256" key="5">
    <source>
        <dbReference type="ARBA" id="ARBA00023242"/>
    </source>
</evidence>
<feature type="compositionally biased region" description="Basic and acidic residues" evidence="6">
    <location>
        <begin position="122"/>
        <end position="134"/>
    </location>
</feature>
<keyword evidence="5" id="KW-0539">Nucleus</keyword>
<evidence type="ECO:0000256" key="2">
    <source>
        <dbReference type="ARBA" id="ARBA00022723"/>
    </source>
</evidence>
<dbReference type="InterPro" id="IPR052035">
    <property type="entry name" value="ZnF_BED_domain_contain"/>
</dbReference>
<feature type="compositionally biased region" description="Acidic residues" evidence="6">
    <location>
        <begin position="135"/>
        <end position="145"/>
    </location>
</feature>
<name>A0ABQ0L178_MYCCL</name>
<dbReference type="PANTHER" id="PTHR46481:SF10">
    <property type="entry name" value="ZINC FINGER BED DOMAIN-CONTAINING PROTEIN 39"/>
    <property type="match status" value="1"/>
</dbReference>
<dbReference type="Pfam" id="PF05699">
    <property type="entry name" value="Dimer_Tnp_hAT"/>
    <property type="match status" value="1"/>
</dbReference>
<dbReference type="EMBL" id="DF840308">
    <property type="protein sequence ID" value="GAT44897.1"/>
    <property type="molecule type" value="Genomic_DNA"/>
</dbReference>
<feature type="compositionally biased region" description="Basic and acidic residues" evidence="6">
    <location>
        <begin position="146"/>
        <end position="160"/>
    </location>
</feature>
<evidence type="ECO:0000313" key="8">
    <source>
        <dbReference type="EMBL" id="GAT44897.1"/>
    </source>
</evidence>
<dbReference type="Proteomes" id="UP000815677">
    <property type="component" value="Unassembled WGS sequence"/>
</dbReference>
<sequence>MSSKRKLSASAPSGHQPASGSTAGDATAKRSRTKTGDPVPKLVATQEPAAGSGRKKAIASKPATSKTAGSEQIAGKAAMKKRDPRAASVSDEEDETRAMSDGDEVEEYDVSGKLKQKYTGAEAKKKVPARVHELTDEEDEVEIVESPEKAEKRPKKKVEDLKTDQEKQEYAEEELERLSKTWNSAAYAFFKWPPSADVCKGRPAHVFTCARPKCNHQVNRYLDSSDKGSTSNMIRHIKGKCFGQAAWEAADELSAKEARKNIVSPLLTTGKITTTFQRTGKGKVTFSSIPHTHAEIKAETLRWCAENNRPFSIVEDNRYRNLQKTGRPHYYIPSATTVSRDTKRVFARSRKRIAKMLQEYDGNLNFIVDCWTSPNHKPIFGICVTLQLNGESLTLVLDVIEVAKSHTGLTLALEFQAMLKEFGIEGKMCSLTADNASNNDAMVDELETLVKGFSKTRQTRCFLHVINLIAKSFLRQFDPKAQIGDAPPADADSQAYQDLMGEVARELERYEEQVGPDDELDDHDEGWVDELGAMGANERGEINEKLKDARWALGKIRQLAFKVINSSTRLLPAWKQKLRELKLVVKLIPRDVRTRWNSTYDLLRFALKYRTAITKFTAERENGLRDLELSPEEWQILLQMCTILQRLKEATMFFSEDAPNLASVIPVMDDIDEFFTGKERDTSLHRTIRASITVAKRTLNRYYSLTDGSEVYRIAMMLHPRYRLSYFRDAKWLDEWILAATNLLRERFEERYNQPATPSTEPSTPVASEEDKVDQFASPKKGKNRYHNLTAFKPPTAAALGDEIDRYLSSPIEDVADAIRWWIERKALYPRLSRMAIDYLLIPATSISVERLFSRGRLILNHTLTRSAWSLLDLVKTEDVLLVAEQDDVPEDEDEPELEDGWDSIELELE</sequence>
<evidence type="ECO:0000259" key="7">
    <source>
        <dbReference type="Pfam" id="PF05699"/>
    </source>
</evidence>
<dbReference type="PANTHER" id="PTHR46481">
    <property type="entry name" value="ZINC FINGER BED DOMAIN-CONTAINING PROTEIN 4"/>
    <property type="match status" value="1"/>
</dbReference>
<feature type="region of interest" description="Disordered" evidence="6">
    <location>
        <begin position="753"/>
        <end position="782"/>
    </location>
</feature>
<keyword evidence="3" id="KW-0863">Zinc-finger</keyword>
<comment type="subcellular location">
    <subcellularLocation>
        <location evidence="1">Nucleus</location>
    </subcellularLocation>
</comment>
<keyword evidence="2" id="KW-0479">Metal-binding</keyword>
<feature type="compositionally biased region" description="Polar residues" evidence="6">
    <location>
        <begin position="10"/>
        <end position="24"/>
    </location>
</feature>
<feature type="region of interest" description="Disordered" evidence="6">
    <location>
        <begin position="1"/>
        <end position="160"/>
    </location>
</feature>
<dbReference type="SUPFAM" id="SSF140996">
    <property type="entry name" value="Hermes dimerisation domain"/>
    <property type="match status" value="1"/>
</dbReference>
<evidence type="ECO:0000256" key="3">
    <source>
        <dbReference type="ARBA" id="ARBA00022771"/>
    </source>
</evidence>
<evidence type="ECO:0000313" key="9">
    <source>
        <dbReference type="Proteomes" id="UP000815677"/>
    </source>
</evidence>
<evidence type="ECO:0000256" key="1">
    <source>
        <dbReference type="ARBA" id="ARBA00004123"/>
    </source>
</evidence>
<dbReference type="InterPro" id="IPR008906">
    <property type="entry name" value="HATC_C_dom"/>
</dbReference>
<feature type="compositionally biased region" description="Acidic residues" evidence="6">
    <location>
        <begin position="90"/>
        <end position="109"/>
    </location>
</feature>
<protein>
    <recommendedName>
        <fullName evidence="7">HAT C-terminal dimerisation domain-containing protein</fullName>
    </recommendedName>
</protein>
<feature type="compositionally biased region" description="Polar residues" evidence="6">
    <location>
        <begin position="754"/>
        <end position="766"/>
    </location>
</feature>
<gene>
    <name evidence="8" type="ORF">MCHLO_02500</name>
</gene>
<feature type="domain" description="HAT C-terminal dimerisation" evidence="7">
    <location>
        <begin position="803"/>
        <end position="874"/>
    </location>
</feature>
<dbReference type="SUPFAM" id="SSF53098">
    <property type="entry name" value="Ribonuclease H-like"/>
    <property type="match status" value="1"/>
</dbReference>
<dbReference type="InterPro" id="IPR012337">
    <property type="entry name" value="RNaseH-like_sf"/>
</dbReference>
<evidence type="ECO:0000256" key="6">
    <source>
        <dbReference type="SAM" id="MobiDB-lite"/>
    </source>
</evidence>
<keyword evidence="4" id="KW-0862">Zinc</keyword>
<accession>A0ABQ0L178</accession>
<keyword evidence="9" id="KW-1185">Reference proteome</keyword>
<feature type="region of interest" description="Disordered" evidence="6">
    <location>
        <begin position="886"/>
        <end position="910"/>
    </location>
</feature>
<evidence type="ECO:0000256" key="4">
    <source>
        <dbReference type="ARBA" id="ARBA00022833"/>
    </source>
</evidence>